<dbReference type="SMART" id="SM00267">
    <property type="entry name" value="GGDEF"/>
    <property type="match status" value="1"/>
</dbReference>
<evidence type="ECO:0000259" key="4">
    <source>
        <dbReference type="PROSITE" id="PS50883"/>
    </source>
</evidence>
<feature type="domain" description="PAS" evidence="2">
    <location>
        <begin position="8"/>
        <end position="52"/>
    </location>
</feature>
<organism evidence="6 7">
    <name type="scientific">Ectothiorhodospira marina</name>
    <dbReference type="NCBI Taxonomy" id="1396821"/>
    <lineage>
        <taxon>Bacteria</taxon>
        <taxon>Pseudomonadati</taxon>
        <taxon>Pseudomonadota</taxon>
        <taxon>Gammaproteobacteria</taxon>
        <taxon>Chromatiales</taxon>
        <taxon>Ectothiorhodospiraceae</taxon>
        <taxon>Ectothiorhodospira</taxon>
    </lineage>
</organism>
<dbReference type="Gene3D" id="3.30.450.20">
    <property type="entry name" value="PAS domain"/>
    <property type="match status" value="4"/>
</dbReference>
<evidence type="ECO:0000259" key="5">
    <source>
        <dbReference type="PROSITE" id="PS50887"/>
    </source>
</evidence>
<dbReference type="FunFam" id="3.30.70.270:FF:000001">
    <property type="entry name" value="Diguanylate cyclase domain protein"/>
    <property type="match status" value="1"/>
</dbReference>
<dbReference type="InterPro" id="IPR052155">
    <property type="entry name" value="Biofilm_reg_signaling"/>
</dbReference>
<comment type="cofactor">
    <cofactor evidence="1">
        <name>Mg(2+)</name>
        <dbReference type="ChEBI" id="CHEBI:18420"/>
    </cofactor>
</comment>
<dbReference type="SMART" id="SM00091">
    <property type="entry name" value="PAS"/>
    <property type="match status" value="4"/>
</dbReference>
<dbReference type="GO" id="GO:0006355">
    <property type="term" value="P:regulation of DNA-templated transcription"/>
    <property type="evidence" value="ECO:0007669"/>
    <property type="project" value="InterPro"/>
</dbReference>
<dbReference type="InterPro" id="IPR013767">
    <property type="entry name" value="PAS_fold"/>
</dbReference>
<dbReference type="InterPro" id="IPR013655">
    <property type="entry name" value="PAS_fold_3"/>
</dbReference>
<dbReference type="Gene3D" id="3.20.20.450">
    <property type="entry name" value="EAL domain"/>
    <property type="match status" value="1"/>
</dbReference>
<dbReference type="InterPro" id="IPR000700">
    <property type="entry name" value="PAS-assoc_C"/>
</dbReference>
<feature type="domain" description="GGDEF" evidence="5">
    <location>
        <begin position="517"/>
        <end position="650"/>
    </location>
</feature>
<dbReference type="GO" id="GO:0003824">
    <property type="term" value="F:catalytic activity"/>
    <property type="evidence" value="ECO:0007669"/>
    <property type="project" value="UniProtKB-ARBA"/>
</dbReference>
<dbReference type="CDD" id="cd01948">
    <property type="entry name" value="EAL"/>
    <property type="match status" value="1"/>
</dbReference>
<dbReference type="InterPro" id="IPR000014">
    <property type="entry name" value="PAS"/>
</dbReference>
<dbReference type="NCBIfam" id="TIGR00254">
    <property type="entry name" value="GGDEF"/>
    <property type="match status" value="1"/>
</dbReference>
<sequence>MLSPMQLWHEHFQQIVEEASDAILLLDTNGTIRYANPSAARLFEQTRDQLLGYDFGFVVVPDEPTEIEIPHRRRGVISVDVRTVPMQMGTDTVSAVYLRDVTDRKRAEQAAREKDAIFENLLEKVPDIAIQGYCMDGSVFYWNKASELMYGYTAEEAMQGNLLDLIIPESMQAQTRKALRLVKAGGPTPPSGPLTLKRKDGTPVQVYSVHTTLETGTNDLRLFCMDVDLTKKNRDQLRLQEAIQAGNIGLFDWDLNTGKVFYSREWKQQLGHEDDEIGDTFEEWSTRLHPEDKDAAEQRVREFLTNPHGRLTNEIRMRHKDGSYRWILAQSSLVIGADGQPAHMVGSHLDITERHATEDSLQRLAFAVDQSPSIVVITDTQGHIQYVNHQFCNVTGFRPEDVSGLSAQDLGNTYPAGDEASRVFPVLSQKGLWEGQFRNLKKNGEPYWEQARIYPIRNTQGEVTHYIKLAEDITDKKELSERLDFLAFHDPLTGLPNRELLIDRLTQAMAVARRDHHALAVAFLDLDDFKVINDSLGHERGDELLVQVSRRLREYLREGDTVARFGGDEFLLLLGHLHKAQDVIPVVEHLQEAFSEPFTLGETPVVISFSIGMAVFPHDSERPEELVRHADAALHRAKTQGRRSYNFYTRELDQQLQDRMQLEQAMRLGLENQEFYLCYQPRVELSTGRIMSLEALVRWNHPQWGPVSPGRFIPLAEETGFILALGPEVLRLACLQIRQWDEQGMPVVPVAVNLSAREFHQPDILERTLSTLQQTGIEPGRIEFEITESAAMSSVERTIETLAQMNARGFHFSIDDFGTAYSSLNYLKRLPVQAIKIDQSFVLDLQDNPEQHPEDAAIIRAIIGLGHTLGLEVIAEGVETLAQREFLLEHGCRIGQGFLFSAAVPGERIQAMMLKQVEHPPR</sequence>
<dbReference type="AlphaFoldDB" id="A0A1H7P2H5"/>
<evidence type="ECO:0000256" key="1">
    <source>
        <dbReference type="ARBA" id="ARBA00001946"/>
    </source>
</evidence>
<dbReference type="InterPro" id="IPR001633">
    <property type="entry name" value="EAL_dom"/>
</dbReference>
<dbReference type="Pfam" id="PF08447">
    <property type="entry name" value="PAS_3"/>
    <property type="match status" value="1"/>
</dbReference>
<dbReference type="STRING" id="1396821.SAMN05444515_11330"/>
<dbReference type="Pfam" id="PF13426">
    <property type="entry name" value="PAS_9"/>
    <property type="match status" value="1"/>
</dbReference>
<accession>A0A1H7P2H5</accession>
<dbReference type="NCBIfam" id="TIGR00229">
    <property type="entry name" value="sensory_box"/>
    <property type="match status" value="4"/>
</dbReference>
<evidence type="ECO:0000313" key="6">
    <source>
        <dbReference type="EMBL" id="SEL30012.1"/>
    </source>
</evidence>
<dbReference type="CDD" id="cd00130">
    <property type="entry name" value="PAS"/>
    <property type="match status" value="4"/>
</dbReference>
<dbReference type="Pfam" id="PF00990">
    <property type="entry name" value="GGDEF"/>
    <property type="match status" value="1"/>
</dbReference>
<dbReference type="SUPFAM" id="SSF55785">
    <property type="entry name" value="PYP-like sensor domain (PAS domain)"/>
    <property type="match status" value="4"/>
</dbReference>
<evidence type="ECO:0000259" key="2">
    <source>
        <dbReference type="PROSITE" id="PS50112"/>
    </source>
</evidence>
<dbReference type="PANTHER" id="PTHR44757:SF2">
    <property type="entry name" value="BIOFILM ARCHITECTURE MAINTENANCE PROTEIN MBAA"/>
    <property type="match status" value="1"/>
</dbReference>
<keyword evidence="7" id="KW-1185">Reference proteome</keyword>
<gene>
    <name evidence="6" type="ORF">SAMN05444515_11330</name>
</gene>
<feature type="domain" description="EAL" evidence="4">
    <location>
        <begin position="659"/>
        <end position="917"/>
    </location>
</feature>
<evidence type="ECO:0000313" key="7">
    <source>
        <dbReference type="Proteomes" id="UP000199256"/>
    </source>
</evidence>
<dbReference type="Pfam" id="PF00989">
    <property type="entry name" value="PAS"/>
    <property type="match status" value="2"/>
</dbReference>
<feature type="domain" description="PAC" evidence="3">
    <location>
        <begin position="433"/>
        <end position="485"/>
    </location>
</feature>
<dbReference type="PROSITE" id="PS50112">
    <property type="entry name" value="PAS"/>
    <property type="match status" value="3"/>
</dbReference>
<feature type="domain" description="PAS" evidence="2">
    <location>
        <begin position="360"/>
        <end position="404"/>
    </location>
</feature>
<name>A0A1H7P2H5_9GAMM</name>
<dbReference type="SUPFAM" id="SSF55073">
    <property type="entry name" value="Nucleotide cyclase"/>
    <property type="match status" value="1"/>
</dbReference>
<dbReference type="EMBL" id="FOAA01000013">
    <property type="protein sequence ID" value="SEL30012.1"/>
    <property type="molecule type" value="Genomic_DNA"/>
</dbReference>
<dbReference type="Gene3D" id="3.30.70.270">
    <property type="match status" value="1"/>
</dbReference>
<dbReference type="SUPFAM" id="SSF141868">
    <property type="entry name" value="EAL domain-like"/>
    <property type="match status" value="1"/>
</dbReference>
<dbReference type="InterPro" id="IPR001610">
    <property type="entry name" value="PAC"/>
</dbReference>
<evidence type="ECO:0000259" key="3">
    <source>
        <dbReference type="PROSITE" id="PS50113"/>
    </source>
</evidence>
<dbReference type="Pfam" id="PF00563">
    <property type="entry name" value="EAL"/>
    <property type="match status" value="1"/>
</dbReference>
<dbReference type="InterPro" id="IPR043128">
    <property type="entry name" value="Rev_trsase/Diguanyl_cyclase"/>
</dbReference>
<feature type="domain" description="PAC" evidence="3">
    <location>
        <begin position="311"/>
        <end position="363"/>
    </location>
</feature>
<feature type="domain" description="PAS" evidence="2">
    <location>
        <begin position="136"/>
        <end position="185"/>
    </location>
</feature>
<dbReference type="PROSITE" id="PS50113">
    <property type="entry name" value="PAC"/>
    <property type="match status" value="2"/>
</dbReference>
<dbReference type="InterPro" id="IPR029787">
    <property type="entry name" value="Nucleotide_cyclase"/>
</dbReference>
<dbReference type="SMART" id="SM00052">
    <property type="entry name" value="EAL"/>
    <property type="match status" value="1"/>
</dbReference>
<proteinExistence type="predicted"/>
<dbReference type="PROSITE" id="PS50883">
    <property type="entry name" value="EAL"/>
    <property type="match status" value="1"/>
</dbReference>
<dbReference type="InterPro" id="IPR035965">
    <property type="entry name" value="PAS-like_dom_sf"/>
</dbReference>
<dbReference type="PANTHER" id="PTHR44757">
    <property type="entry name" value="DIGUANYLATE CYCLASE DGCP"/>
    <property type="match status" value="1"/>
</dbReference>
<dbReference type="Gene3D" id="2.10.70.100">
    <property type="match status" value="1"/>
</dbReference>
<dbReference type="OrthoDB" id="9813913at2"/>
<dbReference type="InterPro" id="IPR000160">
    <property type="entry name" value="GGDEF_dom"/>
</dbReference>
<dbReference type="PROSITE" id="PS50887">
    <property type="entry name" value="GGDEF"/>
    <property type="match status" value="1"/>
</dbReference>
<protein>
    <submittedName>
        <fullName evidence="6">PAS domain S-box-containing protein/diguanylate cyclase (GGDEF) domain-containing protein</fullName>
    </submittedName>
</protein>
<reference evidence="7" key="1">
    <citation type="submission" date="2016-10" db="EMBL/GenBank/DDBJ databases">
        <authorList>
            <person name="Varghese N."/>
            <person name="Submissions S."/>
        </authorList>
    </citation>
    <scope>NUCLEOTIDE SEQUENCE [LARGE SCALE GENOMIC DNA]</scope>
    <source>
        <strain evidence="7">DSM 241</strain>
    </source>
</reference>
<dbReference type="Proteomes" id="UP000199256">
    <property type="component" value="Unassembled WGS sequence"/>
</dbReference>
<dbReference type="CDD" id="cd01949">
    <property type="entry name" value="GGDEF"/>
    <property type="match status" value="1"/>
</dbReference>
<dbReference type="InterPro" id="IPR035919">
    <property type="entry name" value="EAL_sf"/>
</dbReference>
<dbReference type="SMART" id="SM00086">
    <property type="entry name" value="PAC"/>
    <property type="match status" value="3"/>
</dbReference>